<dbReference type="PANTHER" id="PTHR43757:SF2">
    <property type="entry name" value="AMINOMETHYLTRANSFERASE, MITOCHONDRIAL"/>
    <property type="match status" value="1"/>
</dbReference>
<keyword evidence="8" id="KW-0809">Transit peptide</keyword>
<dbReference type="Gene3D" id="2.40.30.110">
    <property type="entry name" value="Aminomethyltransferase beta-barrel domains"/>
    <property type="match status" value="1"/>
</dbReference>
<dbReference type="InterPro" id="IPR027266">
    <property type="entry name" value="TrmE/GcvT-like"/>
</dbReference>
<evidence type="ECO:0000256" key="4">
    <source>
        <dbReference type="ARBA" id="ARBA00022679"/>
    </source>
</evidence>
<comment type="similarity">
    <text evidence="1 8">Belongs to the GcvT family.</text>
</comment>
<dbReference type="AlphaFoldDB" id="A0A2N5RUX0"/>
<dbReference type="Proteomes" id="UP000235392">
    <property type="component" value="Unassembled WGS sequence"/>
</dbReference>
<dbReference type="NCBIfam" id="NF001567">
    <property type="entry name" value="PRK00389.1"/>
    <property type="match status" value="1"/>
</dbReference>
<comment type="catalytic activity">
    <reaction evidence="6 8">
        <text>N(6)-[(R)-S(8)-aminomethyldihydrolipoyl]-L-lysyl-[protein] + (6S)-5,6,7,8-tetrahydrofolate = N(6)-[(R)-dihydrolipoyl]-L-lysyl-[protein] + (6R)-5,10-methylene-5,6,7,8-tetrahydrofolate + NH4(+)</text>
        <dbReference type="Rhea" id="RHEA:16945"/>
        <dbReference type="Rhea" id="RHEA-COMP:10475"/>
        <dbReference type="Rhea" id="RHEA-COMP:10492"/>
        <dbReference type="ChEBI" id="CHEBI:15636"/>
        <dbReference type="ChEBI" id="CHEBI:28938"/>
        <dbReference type="ChEBI" id="CHEBI:57453"/>
        <dbReference type="ChEBI" id="CHEBI:83100"/>
        <dbReference type="ChEBI" id="CHEBI:83143"/>
        <dbReference type="EC" id="2.1.2.10"/>
    </reaction>
</comment>
<dbReference type="InterPro" id="IPR006223">
    <property type="entry name" value="GcvT"/>
</dbReference>
<dbReference type="EC" id="2.1.2.10" evidence="2 8"/>
<evidence type="ECO:0000313" key="12">
    <source>
        <dbReference type="Proteomes" id="UP000235392"/>
    </source>
</evidence>
<dbReference type="SUPFAM" id="SSF103025">
    <property type="entry name" value="Folate-binding domain"/>
    <property type="match status" value="1"/>
</dbReference>
<dbReference type="Gene3D" id="3.30.1360.120">
    <property type="entry name" value="Probable tRNA modification gtpase trme, domain 1"/>
    <property type="match status" value="1"/>
</dbReference>
<comment type="caution">
    <text evidence="11">The sequence shown here is derived from an EMBL/GenBank/DDBJ whole genome shotgun (WGS) entry which is preliminary data.</text>
</comment>
<dbReference type="Pfam" id="PF01571">
    <property type="entry name" value="GCV_T"/>
    <property type="match status" value="1"/>
</dbReference>
<evidence type="ECO:0000256" key="3">
    <source>
        <dbReference type="ARBA" id="ARBA00022576"/>
    </source>
</evidence>
<dbReference type="FunFam" id="3.30.70.1400:FF:000001">
    <property type="entry name" value="Aminomethyltransferase"/>
    <property type="match status" value="1"/>
</dbReference>
<dbReference type="EMBL" id="PGCI01001465">
    <property type="protein sequence ID" value="PLW04797.1"/>
    <property type="molecule type" value="Genomic_DNA"/>
</dbReference>
<keyword evidence="8" id="KW-0496">Mitochondrion</keyword>
<feature type="domain" description="GCVT N-terminal" evidence="9">
    <location>
        <begin position="61"/>
        <end position="315"/>
    </location>
</feature>
<dbReference type="GO" id="GO:0008483">
    <property type="term" value="F:transaminase activity"/>
    <property type="evidence" value="ECO:0007669"/>
    <property type="project" value="UniProtKB-KW"/>
</dbReference>
<evidence type="ECO:0000256" key="2">
    <source>
        <dbReference type="ARBA" id="ARBA00012616"/>
    </source>
</evidence>
<evidence type="ECO:0000256" key="6">
    <source>
        <dbReference type="ARBA" id="ARBA00047665"/>
    </source>
</evidence>
<accession>A0A2N5RUX0</accession>
<name>A0A2N5RUX0_9BASI</name>
<dbReference type="InterPro" id="IPR006222">
    <property type="entry name" value="GCVT_N"/>
</dbReference>
<evidence type="ECO:0000256" key="8">
    <source>
        <dbReference type="RuleBase" id="RU003981"/>
    </source>
</evidence>
<dbReference type="PIRSF" id="PIRSF006487">
    <property type="entry name" value="GcvT"/>
    <property type="match status" value="1"/>
</dbReference>
<comment type="function">
    <text evidence="8">The glycine cleavage system catalyzes the degradation of glycine.</text>
</comment>
<organism evidence="11 12">
    <name type="scientific">Puccinia coronata f. sp. avenae</name>
    <dbReference type="NCBI Taxonomy" id="200324"/>
    <lineage>
        <taxon>Eukaryota</taxon>
        <taxon>Fungi</taxon>
        <taxon>Dikarya</taxon>
        <taxon>Basidiomycota</taxon>
        <taxon>Pucciniomycotina</taxon>
        <taxon>Pucciniomycetes</taxon>
        <taxon>Pucciniales</taxon>
        <taxon>Pucciniaceae</taxon>
        <taxon>Puccinia</taxon>
    </lineage>
</organism>
<dbReference type="GO" id="GO:0005960">
    <property type="term" value="C:glycine cleavage complex"/>
    <property type="evidence" value="ECO:0007669"/>
    <property type="project" value="InterPro"/>
</dbReference>
<dbReference type="Pfam" id="PF08669">
    <property type="entry name" value="GCV_T_C"/>
    <property type="match status" value="1"/>
</dbReference>
<dbReference type="Gene3D" id="3.30.70.1400">
    <property type="entry name" value="Aminomethyltransferase beta-barrel domains"/>
    <property type="match status" value="1"/>
</dbReference>
<keyword evidence="4 8" id="KW-0808">Transferase</keyword>
<dbReference type="FunFam" id="2.40.30.110:FF:000002">
    <property type="entry name" value="Aminomethyltransferase"/>
    <property type="match status" value="1"/>
</dbReference>
<gene>
    <name evidence="11" type="ORF">PCASD_26200</name>
</gene>
<feature type="domain" description="Aminomethyltransferase C-terminal" evidence="10">
    <location>
        <begin position="336"/>
        <end position="415"/>
    </location>
</feature>
<protein>
    <recommendedName>
        <fullName evidence="2 8">Aminomethyltransferase</fullName>
        <ecNumber evidence="2 8">2.1.2.10</ecNumber>
    </recommendedName>
    <alternativeName>
        <fullName evidence="5 8">Glycine cleavage system T protein</fullName>
    </alternativeName>
</protein>
<comment type="subunit">
    <text evidence="8">The glycine cleavage system is composed of four proteins: P, T, L and H.</text>
</comment>
<evidence type="ECO:0000313" key="11">
    <source>
        <dbReference type="EMBL" id="PLW04797.1"/>
    </source>
</evidence>
<evidence type="ECO:0000259" key="9">
    <source>
        <dbReference type="Pfam" id="PF01571"/>
    </source>
</evidence>
<sequence length="424" mass="45890">MGQLARTLLTPISYSRSIRLSADTAHISRIQRAAFSFSPTTSSHDESLKRTPIHPLHIKPENGAKMVPFAGFDMPLSYSKSGGQIAEHMAVRKECGLFDVSHMVQSRYRGKLATEFISKLLPSSLSSMKAYTSTLSVIMNEKGGILDDCLITRWGEHDWYLVSNAGRRESDLAWINQILQNFSPDSLQMDVLDGWGLLALQGPKASTILQPLLDDRSFSLDRSLFFGQSVHTKVAGKDVHIARSGYTGEDGFEISVQPADALGFAELLASQPGVTLTGLAARDSLRLEAGMCLYGADLDESVGVAEAGLGWVVGKERTGFFGEARTRAEKGPLITRRRVGLTVEKGPPARSGALITDPSGNEIGMVTSGIPSPSLSGQNIAMGYVTSGHHKPGSKIQVQVRGKPRQAEVVKMPFVPSNFYRNSA</sequence>
<evidence type="ECO:0000256" key="7">
    <source>
        <dbReference type="PIRSR" id="PIRSR006487-1"/>
    </source>
</evidence>
<reference evidence="11 12" key="1">
    <citation type="submission" date="2017-11" db="EMBL/GenBank/DDBJ databases">
        <title>De novo assembly and phasing of dikaryotic genomes from two isolates of Puccinia coronata f. sp. avenae, the causal agent of oat crown rust.</title>
        <authorList>
            <person name="Miller M.E."/>
            <person name="Zhang Y."/>
            <person name="Omidvar V."/>
            <person name="Sperschneider J."/>
            <person name="Schwessinger B."/>
            <person name="Raley C."/>
            <person name="Palmer J.M."/>
            <person name="Garnica D."/>
            <person name="Upadhyaya N."/>
            <person name="Rathjen J."/>
            <person name="Taylor J.M."/>
            <person name="Park R.F."/>
            <person name="Dodds P.N."/>
            <person name="Hirsch C.D."/>
            <person name="Kianian S.F."/>
            <person name="Figueroa M."/>
        </authorList>
    </citation>
    <scope>NUCLEOTIDE SEQUENCE [LARGE SCALE GENOMIC DNA]</scope>
    <source>
        <strain evidence="11">12SD80</strain>
    </source>
</reference>
<keyword evidence="3 8" id="KW-0032">Aminotransferase</keyword>
<proteinExistence type="inferred from homology"/>
<dbReference type="InterPro" id="IPR013977">
    <property type="entry name" value="GcvT_C"/>
</dbReference>
<dbReference type="GO" id="GO:0005739">
    <property type="term" value="C:mitochondrion"/>
    <property type="evidence" value="ECO:0007669"/>
    <property type="project" value="UniProtKB-SubCell"/>
</dbReference>
<dbReference type="GO" id="GO:0004047">
    <property type="term" value="F:aminomethyltransferase activity"/>
    <property type="evidence" value="ECO:0007669"/>
    <property type="project" value="UniProtKB-EC"/>
</dbReference>
<dbReference type="InterPro" id="IPR029043">
    <property type="entry name" value="GcvT/YgfZ_C"/>
</dbReference>
<dbReference type="SUPFAM" id="SSF101790">
    <property type="entry name" value="Aminomethyltransferase beta-barrel domain"/>
    <property type="match status" value="1"/>
</dbReference>
<comment type="subcellular location">
    <subcellularLocation>
        <location evidence="8">Mitochondrion</location>
    </subcellularLocation>
</comment>
<evidence type="ECO:0000259" key="10">
    <source>
        <dbReference type="Pfam" id="PF08669"/>
    </source>
</evidence>
<dbReference type="GO" id="GO:0006546">
    <property type="term" value="P:glycine catabolic process"/>
    <property type="evidence" value="ECO:0007669"/>
    <property type="project" value="InterPro"/>
</dbReference>
<evidence type="ECO:0000256" key="1">
    <source>
        <dbReference type="ARBA" id="ARBA00008609"/>
    </source>
</evidence>
<dbReference type="Gene3D" id="4.10.1250.10">
    <property type="entry name" value="Aminomethyltransferase fragment"/>
    <property type="match status" value="1"/>
</dbReference>
<dbReference type="NCBIfam" id="TIGR00528">
    <property type="entry name" value="gcvT"/>
    <property type="match status" value="1"/>
</dbReference>
<dbReference type="PANTHER" id="PTHR43757">
    <property type="entry name" value="AMINOMETHYLTRANSFERASE"/>
    <property type="match status" value="1"/>
</dbReference>
<dbReference type="InterPro" id="IPR028896">
    <property type="entry name" value="GcvT/YgfZ/DmdA"/>
</dbReference>
<feature type="binding site" evidence="7">
    <location>
        <position position="253"/>
    </location>
    <ligand>
        <name>substrate</name>
    </ligand>
</feature>
<evidence type="ECO:0000256" key="5">
    <source>
        <dbReference type="ARBA" id="ARBA00031395"/>
    </source>
</evidence>